<keyword evidence="1" id="KW-0472">Membrane</keyword>
<dbReference type="VEuPathDB" id="FungiDB:BO70DRAFT_352525"/>
<feature type="transmembrane region" description="Helical" evidence="1">
    <location>
        <begin position="185"/>
        <end position="206"/>
    </location>
</feature>
<dbReference type="OrthoDB" id="5553410at2759"/>
<dbReference type="Proteomes" id="UP000247233">
    <property type="component" value="Unassembled WGS sequence"/>
</dbReference>
<keyword evidence="1" id="KW-1133">Transmembrane helix</keyword>
<dbReference type="PANTHER" id="PTHR37783:SF1">
    <property type="entry name" value="MEMBRANE PROTEIN, PUTATIVE (AFU_ORTHOLOGUE AFUA_1G04315)-RELATED"/>
    <property type="match status" value="1"/>
</dbReference>
<feature type="domain" description="DUF2470" evidence="2">
    <location>
        <begin position="9"/>
        <end position="82"/>
    </location>
</feature>
<evidence type="ECO:0000259" key="2">
    <source>
        <dbReference type="Pfam" id="PF10615"/>
    </source>
</evidence>
<dbReference type="EMBL" id="MSFL01000011">
    <property type="protein sequence ID" value="PWY82907.1"/>
    <property type="molecule type" value="Genomic_DNA"/>
</dbReference>
<dbReference type="Pfam" id="PF10615">
    <property type="entry name" value="DUF2470"/>
    <property type="match status" value="1"/>
</dbReference>
<dbReference type="Gene3D" id="3.20.180.10">
    <property type="entry name" value="PNP-oxidase-like"/>
    <property type="match status" value="1"/>
</dbReference>
<dbReference type="GeneID" id="37064035"/>
<reference evidence="3 4" key="1">
    <citation type="submission" date="2016-12" db="EMBL/GenBank/DDBJ databases">
        <title>The genomes of Aspergillus section Nigri reveals drivers in fungal speciation.</title>
        <authorList>
            <consortium name="DOE Joint Genome Institute"/>
            <person name="Vesth T.C."/>
            <person name="Nybo J."/>
            <person name="Theobald S."/>
            <person name="Brandl J."/>
            <person name="Frisvad J.C."/>
            <person name="Nielsen K.F."/>
            <person name="Lyhne E.K."/>
            <person name="Kogle M.E."/>
            <person name="Kuo A."/>
            <person name="Riley R."/>
            <person name="Clum A."/>
            <person name="Nolan M."/>
            <person name="Lipzen A."/>
            <person name="Salamov A."/>
            <person name="Henrissat B."/>
            <person name="Wiebenga A."/>
            <person name="De Vries R.P."/>
            <person name="Grigoriev I.V."/>
            <person name="Mortensen U.H."/>
            <person name="Andersen M.R."/>
            <person name="Baker S.E."/>
        </authorList>
    </citation>
    <scope>NUCLEOTIDE SEQUENCE [LARGE SCALE GENOMIC DNA]</scope>
    <source>
        <strain evidence="3 4">CBS 117.55</strain>
    </source>
</reference>
<accession>A0A317WC11</accession>
<evidence type="ECO:0000256" key="1">
    <source>
        <dbReference type="SAM" id="Phobius"/>
    </source>
</evidence>
<dbReference type="InterPro" id="IPR037119">
    <property type="entry name" value="Haem_oxidase_HugZ-like_sf"/>
</dbReference>
<comment type="caution">
    <text evidence="3">The sequence shown here is derived from an EMBL/GenBank/DDBJ whole genome shotgun (WGS) entry which is preliminary data.</text>
</comment>
<evidence type="ECO:0000313" key="4">
    <source>
        <dbReference type="Proteomes" id="UP000247233"/>
    </source>
</evidence>
<protein>
    <submittedName>
        <fullName evidence="3">Integral membrane protein</fullName>
    </submittedName>
</protein>
<dbReference type="AlphaFoldDB" id="A0A317WC11"/>
<gene>
    <name evidence="3" type="ORF">BO70DRAFT_352525</name>
</gene>
<feature type="transmembrane region" description="Helical" evidence="1">
    <location>
        <begin position="108"/>
        <end position="125"/>
    </location>
</feature>
<dbReference type="PANTHER" id="PTHR37783">
    <property type="entry name" value="MEMBRANE PROTEIN, PUTATIVE (AFU_ORTHOLOGUE AFUA_1G04315)-RELATED"/>
    <property type="match status" value="1"/>
</dbReference>
<dbReference type="RefSeq" id="XP_025399621.1">
    <property type="nucleotide sequence ID" value="XM_025541798.1"/>
</dbReference>
<proteinExistence type="predicted"/>
<dbReference type="STRING" id="1448321.A0A317WC11"/>
<sequence>MADRSPIAFTITHMNANHQDSLSAYLQVYCDVSARAAQSARLEDISLSDLVIRTTHDNTRYTVPLSPPMQSFSESRTRLVAMHKECLARLGRSDITITTYRRPEGKEIFLFALCVSAYVAFWHRGNFLPGAWVYETVGLAAVPGFARVCYKAQPLVLAILGGSHVVEASLLTVKRLRRYGVPVLSWVWCAWVVSNLIEGFTVWMRFDRVVKEERAKREHRE</sequence>
<keyword evidence="4" id="KW-1185">Reference proteome</keyword>
<evidence type="ECO:0000313" key="3">
    <source>
        <dbReference type="EMBL" id="PWY82907.1"/>
    </source>
</evidence>
<organism evidence="3 4">
    <name type="scientific">Aspergillus heteromorphus CBS 117.55</name>
    <dbReference type="NCBI Taxonomy" id="1448321"/>
    <lineage>
        <taxon>Eukaryota</taxon>
        <taxon>Fungi</taxon>
        <taxon>Dikarya</taxon>
        <taxon>Ascomycota</taxon>
        <taxon>Pezizomycotina</taxon>
        <taxon>Eurotiomycetes</taxon>
        <taxon>Eurotiomycetidae</taxon>
        <taxon>Eurotiales</taxon>
        <taxon>Aspergillaceae</taxon>
        <taxon>Aspergillus</taxon>
        <taxon>Aspergillus subgen. Circumdati</taxon>
    </lineage>
</organism>
<name>A0A317WC11_9EURO</name>
<dbReference type="InterPro" id="IPR019595">
    <property type="entry name" value="DUF2470"/>
</dbReference>
<keyword evidence="1" id="KW-0812">Transmembrane</keyword>